<organism evidence="1">
    <name type="scientific">marine sediment metagenome</name>
    <dbReference type="NCBI Taxonomy" id="412755"/>
    <lineage>
        <taxon>unclassified sequences</taxon>
        <taxon>metagenomes</taxon>
        <taxon>ecological metagenomes</taxon>
    </lineage>
</organism>
<gene>
    <name evidence="1" type="ORF">LCGC14_0326330</name>
</gene>
<evidence type="ECO:0000313" key="1">
    <source>
        <dbReference type="EMBL" id="KKN80826.1"/>
    </source>
</evidence>
<proteinExistence type="predicted"/>
<dbReference type="EMBL" id="LAZR01000225">
    <property type="protein sequence ID" value="KKN80826.1"/>
    <property type="molecule type" value="Genomic_DNA"/>
</dbReference>
<name>A0A0F9W597_9ZZZZ</name>
<comment type="caution">
    <text evidence="1">The sequence shown here is derived from an EMBL/GenBank/DDBJ whole genome shotgun (WGS) entry which is preliminary data.</text>
</comment>
<dbReference type="PROSITE" id="PS51257">
    <property type="entry name" value="PROKAR_LIPOPROTEIN"/>
    <property type="match status" value="1"/>
</dbReference>
<accession>A0A0F9W597</accession>
<dbReference type="AlphaFoldDB" id="A0A0F9W597"/>
<reference evidence="1" key="1">
    <citation type="journal article" date="2015" name="Nature">
        <title>Complex archaea that bridge the gap between prokaryotes and eukaryotes.</title>
        <authorList>
            <person name="Spang A."/>
            <person name="Saw J.H."/>
            <person name="Jorgensen S.L."/>
            <person name="Zaremba-Niedzwiedzka K."/>
            <person name="Martijn J."/>
            <person name="Lind A.E."/>
            <person name="van Eijk R."/>
            <person name="Schleper C."/>
            <person name="Guy L."/>
            <person name="Ettema T.J."/>
        </authorList>
    </citation>
    <scope>NUCLEOTIDE SEQUENCE</scope>
</reference>
<sequence>MNRLMWIALICVFVTGCAACAPASTIGCSGGHCAVSLPAVLNHHGHCFRRHVVPPRAHHFFHCRRPLRRLVAGFFCCR</sequence>
<protein>
    <submittedName>
        <fullName evidence="1">Uncharacterized protein</fullName>
    </submittedName>
</protein>